<sequence>MLIDQAKEVVTVLRKKYKTGLITNGKTNIQYGKIDQIGMRNDFDIIIVSEEAGVKKPDPSIFEMACTALDVRSEECIYIGDHPMNDIEGAFRAGMETIWMQANQPWQDGLTAKPLHTIDQLSKLKELL</sequence>
<name>W7YCF2_9BACL</name>
<dbReference type="InterPro" id="IPR006549">
    <property type="entry name" value="HAD-SF_hydro_IIIA"/>
</dbReference>
<proteinExistence type="predicted"/>
<dbReference type="Gene3D" id="3.40.50.1000">
    <property type="entry name" value="HAD superfamily/HAD-like"/>
    <property type="match status" value="1"/>
</dbReference>
<evidence type="ECO:0000256" key="2">
    <source>
        <dbReference type="ARBA" id="ARBA00022723"/>
    </source>
</evidence>
<dbReference type="InterPro" id="IPR006439">
    <property type="entry name" value="HAD-SF_hydro_IA"/>
</dbReference>
<dbReference type="NCBIfam" id="TIGR01662">
    <property type="entry name" value="HAD-SF-IIIA"/>
    <property type="match status" value="1"/>
</dbReference>
<accession>W7YCF2</accession>
<evidence type="ECO:0000256" key="1">
    <source>
        <dbReference type="ARBA" id="ARBA00001946"/>
    </source>
</evidence>
<organism evidence="5 6">
    <name type="scientific">Paenibacillus pini JCM 16418</name>
    <dbReference type="NCBI Taxonomy" id="1236976"/>
    <lineage>
        <taxon>Bacteria</taxon>
        <taxon>Bacillati</taxon>
        <taxon>Bacillota</taxon>
        <taxon>Bacilli</taxon>
        <taxon>Bacillales</taxon>
        <taxon>Paenibacillaceae</taxon>
        <taxon>Paenibacillus</taxon>
    </lineage>
</organism>
<dbReference type="GO" id="GO:0016791">
    <property type="term" value="F:phosphatase activity"/>
    <property type="evidence" value="ECO:0007669"/>
    <property type="project" value="TreeGrafter"/>
</dbReference>
<comment type="cofactor">
    <cofactor evidence="1">
        <name>Mg(2+)</name>
        <dbReference type="ChEBI" id="CHEBI:18420"/>
    </cofactor>
</comment>
<dbReference type="EMBL" id="BAVZ01000001">
    <property type="protein sequence ID" value="GAF06117.1"/>
    <property type="molecule type" value="Genomic_DNA"/>
</dbReference>
<keyword evidence="3" id="KW-0378">Hydrolase</keyword>
<evidence type="ECO:0000313" key="6">
    <source>
        <dbReference type="Proteomes" id="UP000019364"/>
    </source>
</evidence>
<dbReference type="GO" id="GO:0046872">
    <property type="term" value="F:metal ion binding"/>
    <property type="evidence" value="ECO:0007669"/>
    <property type="project" value="UniProtKB-KW"/>
</dbReference>
<evidence type="ECO:0000313" key="5">
    <source>
        <dbReference type="EMBL" id="GAF06117.1"/>
    </source>
</evidence>
<dbReference type="STRING" id="1236976.JCM16418_62"/>
<reference evidence="5 6" key="1">
    <citation type="journal article" date="2014" name="Genome Announc.">
        <title>Draft Genome Sequence of Paenibacillus pini JCM 16418T, Isolated from the Rhizosphere of Pine Tree.</title>
        <authorList>
            <person name="Yuki M."/>
            <person name="Oshima K."/>
            <person name="Suda W."/>
            <person name="Oshida Y."/>
            <person name="Kitamura K."/>
            <person name="Iida Y."/>
            <person name="Hattori M."/>
            <person name="Ohkuma M."/>
        </authorList>
    </citation>
    <scope>NUCLEOTIDE SEQUENCE [LARGE SCALE GENOMIC DNA]</scope>
    <source>
        <strain evidence="5 6">JCM 16418</strain>
    </source>
</reference>
<keyword evidence="2" id="KW-0479">Metal-binding</keyword>
<dbReference type="GO" id="GO:0044281">
    <property type="term" value="P:small molecule metabolic process"/>
    <property type="evidence" value="ECO:0007669"/>
    <property type="project" value="UniProtKB-ARBA"/>
</dbReference>
<dbReference type="NCBIfam" id="TIGR01549">
    <property type="entry name" value="HAD-SF-IA-v1"/>
    <property type="match status" value="1"/>
</dbReference>
<dbReference type="InterPro" id="IPR023214">
    <property type="entry name" value="HAD_sf"/>
</dbReference>
<dbReference type="PANTHER" id="PTHR46470">
    <property type="entry name" value="N-ACYLNEURAMINATE-9-PHOSPHATASE"/>
    <property type="match status" value="1"/>
</dbReference>
<dbReference type="SUPFAM" id="SSF56784">
    <property type="entry name" value="HAD-like"/>
    <property type="match status" value="1"/>
</dbReference>
<dbReference type="PANTHER" id="PTHR46470:SF2">
    <property type="entry name" value="GLYCERALDEHYDE 3-PHOSPHATE PHOSPHATASE"/>
    <property type="match status" value="1"/>
</dbReference>
<comment type="caution">
    <text evidence="5">The sequence shown here is derived from an EMBL/GenBank/DDBJ whole genome shotgun (WGS) entry which is preliminary data.</text>
</comment>
<dbReference type="eggNOG" id="COG1011">
    <property type="taxonomic scope" value="Bacteria"/>
</dbReference>
<dbReference type="AlphaFoldDB" id="W7YCF2"/>
<dbReference type="InterPro" id="IPR041492">
    <property type="entry name" value="HAD_2"/>
</dbReference>
<keyword evidence="6" id="KW-1185">Reference proteome</keyword>
<dbReference type="PRINTS" id="PR00413">
    <property type="entry name" value="HADHALOGNASE"/>
</dbReference>
<protein>
    <submittedName>
        <fullName evidence="5">2-haloalkanoic acid dehalogenase</fullName>
    </submittedName>
</protein>
<dbReference type="InterPro" id="IPR036412">
    <property type="entry name" value="HAD-like_sf"/>
</dbReference>
<keyword evidence="4" id="KW-0460">Magnesium</keyword>
<gene>
    <name evidence="5" type="ORF">JCM16418_62</name>
</gene>
<evidence type="ECO:0000256" key="4">
    <source>
        <dbReference type="ARBA" id="ARBA00022842"/>
    </source>
</evidence>
<evidence type="ECO:0000256" key="3">
    <source>
        <dbReference type="ARBA" id="ARBA00022801"/>
    </source>
</evidence>
<dbReference type="Proteomes" id="UP000019364">
    <property type="component" value="Unassembled WGS sequence"/>
</dbReference>
<dbReference type="InterPro" id="IPR051400">
    <property type="entry name" value="HAD-like_hydrolase"/>
</dbReference>
<dbReference type="Pfam" id="PF13419">
    <property type="entry name" value="HAD_2"/>
    <property type="match status" value="1"/>
</dbReference>
<dbReference type="NCBIfam" id="TIGR01509">
    <property type="entry name" value="HAD-SF-IA-v3"/>
    <property type="match status" value="1"/>
</dbReference>